<evidence type="ECO:0000313" key="1">
    <source>
        <dbReference type="EMBL" id="CRK96158.1"/>
    </source>
</evidence>
<sequence length="66" mass="8059">MYFTRNRSAFVLKQFKCIKWMQEGNLKLELNVDSFSEWDEVVTTRPFNDHLCDTIERYCFGLRKLF</sequence>
<accession>A0A1J1IB11</accession>
<dbReference type="AlphaFoldDB" id="A0A1J1IB11"/>
<dbReference type="EMBL" id="CVRI01000043">
    <property type="protein sequence ID" value="CRK96158.1"/>
    <property type="molecule type" value="Genomic_DNA"/>
</dbReference>
<keyword evidence="2" id="KW-1185">Reference proteome</keyword>
<name>A0A1J1IB11_9DIPT</name>
<reference evidence="1 2" key="1">
    <citation type="submission" date="2015-04" db="EMBL/GenBank/DDBJ databases">
        <authorList>
            <person name="Syromyatnikov M.Y."/>
            <person name="Popov V.N."/>
        </authorList>
    </citation>
    <scope>NUCLEOTIDE SEQUENCE [LARGE SCALE GENOMIC DNA]</scope>
</reference>
<dbReference type="Proteomes" id="UP000183832">
    <property type="component" value="Unassembled WGS sequence"/>
</dbReference>
<gene>
    <name evidence="1" type="ORF">CLUMA_CG009587</name>
</gene>
<evidence type="ECO:0000313" key="2">
    <source>
        <dbReference type="Proteomes" id="UP000183832"/>
    </source>
</evidence>
<organism evidence="1 2">
    <name type="scientific">Clunio marinus</name>
    <dbReference type="NCBI Taxonomy" id="568069"/>
    <lineage>
        <taxon>Eukaryota</taxon>
        <taxon>Metazoa</taxon>
        <taxon>Ecdysozoa</taxon>
        <taxon>Arthropoda</taxon>
        <taxon>Hexapoda</taxon>
        <taxon>Insecta</taxon>
        <taxon>Pterygota</taxon>
        <taxon>Neoptera</taxon>
        <taxon>Endopterygota</taxon>
        <taxon>Diptera</taxon>
        <taxon>Nematocera</taxon>
        <taxon>Chironomoidea</taxon>
        <taxon>Chironomidae</taxon>
        <taxon>Clunio</taxon>
    </lineage>
</organism>
<proteinExistence type="predicted"/>
<protein>
    <submittedName>
        <fullName evidence="1">CLUMA_CG009587, isoform A</fullName>
    </submittedName>
</protein>